<dbReference type="Proteomes" id="UP001362999">
    <property type="component" value="Unassembled WGS sequence"/>
</dbReference>
<proteinExistence type="predicted"/>
<accession>A0AAW0AY32</accession>
<evidence type="ECO:0008006" key="3">
    <source>
        <dbReference type="Google" id="ProtNLM"/>
    </source>
</evidence>
<evidence type="ECO:0000313" key="2">
    <source>
        <dbReference type="Proteomes" id="UP001362999"/>
    </source>
</evidence>
<reference evidence="1 2" key="1">
    <citation type="journal article" date="2024" name="J Genomics">
        <title>Draft genome sequencing and assembly of Favolaschia claudopus CIRM-BRFM 2984 isolated from oak limbs.</title>
        <authorList>
            <person name="Navarro D."/>
            <person name="Drula E."/>
            <person name="Chaduli D."/>
            <person name="Cazenave R."/>
            <person name="Ahrendt S."/>
            <person name="Wang J."/>
            <person name="Lipzen A."/>
            <person name="Daum C."/>
            <person name="Barry K."/>
            <person name="Grigoriev I.V."/>
            <person name="Favel A."/>
            <person name="Rosso M.N."/>
            <person name="Martin F."/>
        </authorList>
    </citation>
    <scope>NUCLEOTIDE SEQUENCE [LARGE SCALE GENOMIC DNA]</scope>
    <source>
        <strain evidence="1 2">CIRM-BRFM 2984</strain>
    </source>
</reference>
<evidence type="ECO:0000313" key="1">
    <source>
        <dbReference type="EMBL" id="KAK7018437.1"/>
    </source>
</evidence>
<organism evidence="1 2">
    <name type="scientific">Favolaschia claudopus</name>
    <dbReference type="NCBI Taxonomy" id="2862362"/>
    <lineage>
        <taxon>Eukaryota</taxon>
        <taxon>Fungi</taxon>
        <taxon>Dikarya</taxon>
        <taxon>Basidiomycota</taxon>
        <taxon>Agaricomycotina</taxon>
        <taxon>Agaricomycetes</taxon>
        <taxon>Agaricomycetidae</taxon>
        <taxon>Agaricales</taxon>
        <taxon>Marasmiineae</taxon>
        <taxon>Mycenaceae</taxon>
        <taxon>Favolaschia</taxon>
    </lineage>
</organism>
<sequence length="98" mass="10528">MLLYSSSAPAAVFLAILIRNYSQSGTCISFHDIRPSCILEAFGTASIGAARGKNSARNVPAGLGRAASNQSEVPVSLRLWVDLRPTTFSYLHVYIIAQ</sequence>
<keyword evidence="2" id="KW-1185">Reference proteome</keyword>
<name>A0AAW0AY32_9AGAR</name>
<dbReference type="AlphaFoldDB" id="A0AAW0AY32"/>
<gene>
    <name evidence="1" type="ORF">R3P38DRAFT_3200806</name>
</gene>
<dbReference type="EMBL" id="JAWWNJ010000046">
    <property type="protein sequence ID" value="KAK7018437.1"/>
    <property type="molecule type" value="Genomic_DNA"/>
</dbReference>
<comment type="caution">
    <text evidence="1">The sequence shown here is derived from an EMBL/GenBank/DDBJ whole genome shotgun (WGS) entry which is preliminary data.</text>
</comment>
<protein>
    <recommendedName>
        <fullName evidence="3">Secreted protein</fullName>
    </recommendedName>
</protein>